<organism evidence="3 4">
    <name type="scientific">Tetrapisispora phaffii (strain ATCC 24235 / CBS 4417 / NBRC 1672 / NRRL Y-8282 / UCD 70-5)</name>
    <name type="common">Yeast</name>
    <name type="synonym">Fabospora phaffii</name>
    <dbReference type="NCBI Taxonomy" id="1071381"/>
    <lineage>
        <taxon>Eukaryota</taxon>
        <taxon>Fungi</taxon>
        <taxon>Dikarya</taxon>
        <taxon>Ascomycota</taxon>
        <taxon>Saccharomycotina</taxon>
        <taxon>Saccharomycetes</taxon>
        <taxon>Saccharomycetales</taxon>
        <taxon>Saccharomycetaceae</taxon>
        <taxon>Tetrapisispora</taxon>
    </lineage>
</organism>
<dbReference type="eggNOG" id="ENOG502S4IY">
    <property type="taxonomic scope" value="Eukaryota"/>
</dbReference>
<sequence length="279" mass="31726">MGLKNHLFTFYYVVLLQGVISGIISGGVEFAIAYGMYQKSKNLVTLWAFPNTFSGDCALTLFIQVGVTWVTQELIVGWDCYRTNNEIIKLPDFLLAEKPRNWFAFLYFEVNRGLIYKDYEEKPTLKMYLRKNFAPYIKSRGNFVNFCAWIVNRAIRGLIFGVALFLIVWPVTMGIMAGIGHRIYGHDYYFNNYPTPQIAKLIYGFVIGLITSPVCSMVVILRNYFYIDNIENSSNFKGYIATVNLGEETLGGERDLEKHSSSSETPALLDDEPSVPVVA</sequence>
<feature type="transmembrane region" description="Helical" evidence="2">
    <location>
        <begin position="158"/>
        <end position="181"/>
    </location>
</feature>
<dbReference type="OMA" id="WEGNDER"/>
<dbReference type="PANTHER" id="PTHR28297:SF1">
    <property type="entry name" value="FUNGAL PROTEIN"/>
    <property type="match status" value="1"/>
</dbReference>
<dbReference type="RefSeq" id="XP_003687785.1">
    <property type="nucleotide sequence ID" value="XM_003687737.1"/>
</dbReference>
<evidence type="ECO:0000256" key="2">
    <source>
        <dbReference type="SAM" id="Phobius"/>
    </source>
</evidence>
<gene>
    <name evidence="3" type="primary">TPHA0K02210</name>
    <name evidence="3" type="ordered locus">TPHA_0K02210</name>
</gene>
<dbReference type="Proteomes" id="UP000005666">
    <property type="component" value="Chromosome 11"/>
</dbReference>
<dbReference type="OrthoDB" id="15595at2759"/>
<name>G8BZM3_TETPH</name>
<feature type="transmembrane region" description="Helical" evidence="2">
    <location>
        <begin position="12"/>
        <end position="37"/>
    </location>
</feature>
<keyword evidence="2" id="KW-0812">Transmembrane</keyword>
<dbReference type="KEGG" id="tpf:TPHA_0K02210"/>
<dbReference type="PANTHER" id="PTHR28297">
    <property type="entry name" value="FUNGAL PROTEIN"/>
    <property type="match status" value="1"/>
</dbReference>
<evidence type="ECO:0000313" key="3">
    <source>
        <dbReference type="EMBL" id="CCE65351.1"/>
    </source>
</evidence>
<dbReference type="Pfam" id="PF10445">
    <property type="entry name" value="DUF2456"/>
    <property type="match status" value="1"/>
</dbReference>
<proteinExistence type="predicted"/>
<feature type="region of interest" description="Disordered" evidence="1">
    <location>
        <begin position="253"/>
        <end position="279"/>
    </location>
</feature>
<keyword evidence="2" id="KW-1133">Transmembrane helix</keyword>
<feature type="transmembrane region" description="Helical" evidence="2">
    <location>
        <begin position="201"/>
        <end position="221"/>
    </location>
</feature>
<accession>G8BZM3</accession>
<reference evidence="3 4" key="1">
    <citation type="journal article" date="2011" name="Proc. Natl. Acad. Sci. U.S.A.">
        <title>Evolutionary erosion of yeast sex chromosomes by mating-type switching accidents.</title>
        <authorList>
            <person name="Gordon J.L."/>
            <person name="Armisen D."/>
            <person name="Proux-Wera E."/>
            <person name="Oheigeartaigh S.S."/>
            <person name="Byrne K.P."/>
            <person name="Wolfe K.H."/>
        </authorList>
    </citation>
    <scope>NUCLEOTIDE SEQUENCE [LARGE SCALE GENOMIC DNA]</scope>
    <source>
        <strain evidence="4">ATCC 24235 / CBS 4417 / NBRC 1672 / NRRL Y-8282 / UCD 70-5</strain>
    </source>
</reference>
<keyword evidence="2" id="KW-0472">Membrane</keyword>
<dbReference type="InterPro" id="IPR018852">
    <property type="entry name" value="DUF2456"/>
</dbReference>
<keyword evidence="4" id="KW-1185">Reference proteome</keyword>
<dbReference type="EMBL" id="HE612866">
    <property type="protein sequence ID" value="CCE65351.1"/>
    <property type="molecule type" value="Genomic_DNA"/>
</dbReference>
<protein>
    <recommendedName>
        <fullName evidence="5">YHL026C-like protein</fullName>
    </recommendedName>
</protein>
<dbReference type="GeneID" id="11533330"/>
<dbReference type="AlphaFoldDB" id="G8BZM3"/>
<evidence type="ECO:0008006" key="5">
    <source>
        <dbReference type="Google" id="ProtNLM"/>
    </source>
</evidence>
<evidence type="ECO:0000256" key="1">
    <source>
        <dbReference type="SAM" id="MobiDB-lite"/>
    </source>
</evidence>
<dbReference type="HOGENOM" id="CLU_076682_0_0_1"/>
<evidence type="ECO:0000313" key="4">
    <source>
        <dbReference type="Proteomes" id="UP000005666"/>
    </source>
</evidence>